<keyword evidence="6" id="KW-0479">Metal-binding</keyword>
<keyword evidence="15" id="KW-1185">Reference proteome</keyword>
<evidence type="ECO:0000256" key="1">
    <source>
        <dbReference type="ARBA" id="ARBA00000900"/>
    </source>
</evidence>
<evidence type="ECO:0000313" key="14">
    <source>
        <dbReference type="EMBL" id="URE32993.1"/>
    </source>
</evidence>
<dbReference type="GO" id="GO:0016020">
    <property type="term" value="C:membrane"/>
    <property type="evidence" value="ECO:0007669"/>
    <property type="project" value="UniProtKB-SubCell"/>
</dbReference>
<comment type="subcellular location">
    <subcellularLocation>
        <location evidence="2">Membrane</location>
        <topology evidence="2">Multi-pass membrane protein</topology>
    </subcellularLocation>
</comment>
<protein>
    <recommendedName>
        <fullName evidence="3">RING-type E3 ubiquitin transferase</fullName>
        <ecNumber evidence="3">2.3.2.27</ecNumber>
    </recommendedName>
</protein>
<feature type="region of interest" description="Disordered" evidence="12">
    <location>
        <begin position="164"/>
        <end position="200"/>
    </location>
</feature>
<dbReference type="PANTHER" id="PTHR45977:SF11">
    <property type="entry name" value="E3 UBIQUITIN PROTEIN LIGASE RIE1"/>
    <property type="match status" value="1"/>
</dbReference>
<keyword evidence="4" id="KW-0808">Transferase</keyword>
<evidence type="ECO:0000256" key="5">
    <source>
        <dbReference type="ARBA" id="ARBA00022692"/>
    </source>
</evidence>
<evidence type="ECO:0000256" key="8">
    <source>
        <dbReference type="ARBA" id="ARBA00022786"/>
    </source>
</evidence>
<keyword evidence="11 13" id="KW-0472">Membrane</keyword>
<evidence type="ECO:0000256" key="9">
    <source>
        <dbReference type="ARBA" id="ARBA00022833"/>
    </source>
</evidence>
<keyword evidence="8" id="KW-0833">Ubl conjugation pathway</keyword>
<keyword evidence="9" id="KW-0862">Zinc</keyword>
<feature type="transmembrane region" description="Helical" evidence="13">
    <location>
        <begin position="244"/>
        <end position="262"/>
    </location>
</feature>
<evidence type="ECO:0000256" key="7">
    <source>
        <dbReference type="ARBA" id="ARBA00022771"/>
    </source>
</evidence>
<feature type="transmembrane region" description="Helical" evidence="13">
    <location>
        <begin position="103"/>
        <end position="122"/>
    </location>
</feature>
<evidence type="ECO:0000256" key="11">
    <source>
        <dbReference type="ARBA" id="ARBA00023136"/>
    </source>
</evidence>
<dbReference type="Proteomes" id="UP001055439">
    <property type="component" value="Chromosome 8"/>
</dbReference>
<feature type="transmembrane region" description="Helical" evidence="13">
    <location>
        <begin position="134"/>
        <end position="153"/>
    </location>
</feature>
<reference evidence="14" key="1">
    <citation type="submission" date="2022-05" db="EMBL/GenBank/DDBJ databases">
        <title>The Musa troglodytarum L. genome provides insights into the mechanism of non-climacteric behaviour and enrichment of carotenoids.</title>
        <authorList>
            <person name="Wang J."/>
        </authorList>
    </citation>
    <scope>NUCLEOTIDE SEQUENCE</scope>
    <source>
        <tissue evidence="14">Leaf</tissue>
    </source>
</reference>
<proteinExistence type="predicted"/>
<keyword evidence="7" id="KW-0863">Zinc-finger</keyword>
<name>A0A9E7KT31_9LILI</name>
<evidence type="ECO:0000256" key="6">
    <source>
        <dbReference type="ARBA" id="ARBA00022723"/>
    </source>
</evidence>
<dbReference type="GO" id="GO:0016567">
    <property type="term" value="P:protein ubiquitination"/>
    <property type="evidence" value="ECO:0007669"/>
    <property type="project" value="TreeGrafter"/>
</dbReference>
<evidence type="ECO:0000313" key="15">
    <source>
        <dbReference type="Proteomes" id="UP001055439"/>
    </source>
</evidence>
<dbReference type="EC" id="2.3.2.27" evidence="3"/>
<dbReference type="GO" id="GO:0061630">
    <property type="term" value="F:ubiquitin protein ligase activity"/>
    <property type="evidence" value="ECO:0007669"/>
    <property type="project" value="UniProtKB-EC"/>
</dbReference>
<feature type="compositionally biased region" description="Acidic residues" evidence="12">
    <location>
        <begin position="184"/>
        <end position="193"/>
    </location>
</feature>
<dbReference type="AlphaFoldDB" id="A0A9E7KT31"/>
<comment type="catalytic activity">
    <reaction evidence="1">
        <text>S-ubiquitinyl-[E2 ubiquitin-conjugating enzyme]-L-cysteine + [acceptor protein]-L-lysine = [E2 ubiquitin-conjugating enzyme]-L-cysteine + N(6)-ubiquitinyl-[acceptor protein]-L-lysine.</text>
        <dbReference type="EC" id="2.3.2.27"/>
    </reaction>
</comment>
<dbReference type="OrthoDB" id="8062037at2759"/>
<sequence length="433" mass="47611">MSHQIEHLLIRHITTNYSNNFFSAKKNPSRVISWVQKKLVRRQMEPQESSSASVRPRPAQPAPLAALLGRAAGPRGGPSVLVRGTAALHLQERRADWAYSRPVVVLDIAWNLVFTAASAAVLCATTSERPNTPVRVWLLGYALQCLIHVVFVWGEYRRRRRRSGGESRLEGGGGDGEQTLPESDAMDSEDDAAPPEVGSGRRARISKLGLDCSEVTLKLGLMNHLSICMSFSLNHSIAKRCESINTMASFIWWIVGFCWVVSGGEALLKNAPTLYWLTVVFLTFDALFAIFCIALACIIGIALCCCLPCVIAILCAVIGQEGASDSDISILPRYRYSEPCGDGQKTFKEGLMVPILNNHDISTGERVLLREDAVKTVVYVFLHMKMEHYYLLFPAIIISTLHALSNGFVSMQLALFANITSSMADHTDGLESA</sequence>
<dbReference type="EMBL" id="CP097510">
    <property type="protein sequence ID" value="URE32993.1"/>
    <property type="molecule type" value="Genomic_DNA"/>
</dbReference>
<gene>
    <name evidence="14" type="ORF">MUK42_03393</name>
</gene>
<feature type="transmembrane region" description="Helical" evidence="13">
    <location>
        <begin position="301"/>
        <end position="319"/>
    </location>
</feature>
<dbReference type="GO" id="GO:0000325">
    <property type="term" value="C:plant-type vacuole"/>
    <property type="evidence" value="ECO:0007669"/>
    <property type="project" value="TreeGrafter"/>
</dbReference>
<evidence type="ECO:0000256" key="12">
    <source>
        <dbReference type="SAM" id="MobiDB-lite"/>
    </source>
</evidence>
<dbReference type="GO" id="GO:0006511">
    <property type="term" value="P:ubiquitin-dependent protein catabolic process"/>
    <property type="evidence" value="ECO:0007669"/>
    <property type="project" value="TreeGrafter"/>
</dbReference>
<evidence type="ECO:0000256" key="3">
    <source>
        <dbReference type="ARBA" id="ARBA00012483"/>
    </source>
</evidence>
<dbReference type="GO" id="GO:0008270">
    <property type="term" value="F:zinc ion binding"/>
    <property type="evidence" value="ECO:0007669"/>
    <property type="project" value="UniProtKB-KW"/>
</dbReference>
<feature type="transmembrane region" description="Helical" evidence="13">
    <location>
        <begin position="274"/>
        <end position="294"/>
    </location>
</feature>
<evidence type="ECO:0000256" key="10">
    <source>
        <dbReference type="ARBA" id="ARBA00022989"/>
    </source>
</evidence>
<evidence type="ECO:0000256" key="13">
    <source>
        <dbReference type="SAM" id="Phobius"/>
    </source>
</evidence>
<keyword evidence="5 13" id="KW-0812">Transmembrane</keyword>
<keyword evidence="10 13" id="KW-1133">Transmembrane helix</keyword>
<feature type="transmembrane region" description="Helical" evidence="13">
    <location>
        <begin position="389"/>
        <end position="409"/>
    </location>
</feature>
<evidence type="ECO:0000256" key="4">
    <source>
        <dbReference type="ARBA" id="ARBA00022679"/>
    </source>
</evidence>
<dbReference type="PANTHER" id="PTHR45977">
    <property type="entry name" value="TARGET OF ERK KINASE MPK-1"/>
    <property type="match status" value="1"/>
</dbReference>
<accession>A0A9E7KT31</accession>
<evidence type="ECO:0000256" key="2">
    <source>
        <dbReference type="ARBA" id="ARBA00004141"/>
    </source>
</evidence>
<organism evidence="14 15">
    <name type="scientific">Musa troglodytarum</name>
    <name type="common">fe'i banana</name>
    <dbReference type="NCBI Taxonomy" id="320322"/>
    <lineage>
        <taxon>Eukaryota</taxon>
        <taxon>Viridiplantae</taxon>
        <taxon>Streptophyta</taxon>
        <taxon>Embryophyta</taxon>
        <taxon>Tracheophyta</taxon>
        <taxon>Spermatophyta</taxon>
        <taxon>Magnoliopsida</taxon>
        <taxon>Liliopsida</taxon>
        <taxon>Zingiberales</taxon>
        <taxon>Musaceae</taxon>
        <taxon>Musa</taxon>
    </lineage>
</organism>